<sequence>MVAHNNGFVNGWGFDQRGIPAASGYPQYQGGPLMPPTVSMNILARYHATSIFPQIASTEYEGDLRKSGTIYFMKEPDPIIRDYTKNGRIEYDTAEIEMVPLTVGRAFHAGLKIDKIDYRMMSMWPRIERLLIDKVPLAMMRKIDYAVFSGLHNEIAPFNRGSRAGRNGQINLGDFGAPLSVDRDNIIEVLWRLAEVLDEAGIPREGRFAVVPPSIFTLIAMSDLGCAYCAGGNTSIRLTGRIPPDMVGFNIISSPYLPVFDDQGRNAFFIYVGLKSAMAFATIINDSEVIDKDPFEYTRFIRVIGAYGFGVLYPEALAAAYVTIQ</sequence>
<organism evidence="1 2">
    <name type="scientific">Sphingomonas taxi</name>
    <dbReference type="NCBI Taxonomy" id="1549858"/>
    <lineage>
        <taxon>Bacteria</taxon>
        <taxon>Pseudomonadati</taxon>
        <taxon>Pseudomonadota</taxon>
        <taxon>Alphaproteobacteria</taxon>
        <taxon>Sphingomonadales</taxon>
        <taxon>Sphingomonadaceae</taxon>
        <taxon>Sphingomonas</taxon>
    </lineage>
</organism>
<dbReference type="SUPFAM" id="SSF56563">
    <property type="entry name" value="Major capsid protein gp5"/>
    <property type="match status" value="1"/>
</dbReference>
<comment type="caution">
    <text evidence="1">The sequence shown here is derived from an EMBL/GenBank/DDBJ whole genome shotgun (WGS) entry which is preliminary data.</text>
</comment>
<name>A0A2W4YQF0_9SPHN</name>
<dbReference type="EMBL" id="QFMX01000013">
    <property type="protein sequence ID" value="PZO72260.1"/>
    <property type="molecule type" value="Genomic_DNA"/>
</dbReference>
<proteinExistence type="predicted"/>
<dbReference type="Proteomes" id="UP000249555">
    <property type="component" value="Unassembled WGS sequence"/>
</dbReference>
<reference evidence="1 2" key="1">
    <citation type="submission" date="2017-08" db="EMBL/GenBank/DDBJ databases">
        <title>Infants hospitalized years apart are colonized by the same room-sourced microbial strains.</title>
        <authorList>
            <person name="Brooks B."/>
            <person name="Olm M.R."/>
            <person name="Firek B.A."/>
            <person name="Baker R."/>
            <person name="Thomas B.C."/>
            <person name="Morowitz M.J."/>
            <person name="Banfield J.F."/>
        </authorList>
    </citation>
    <scope>NUCLEOTIDE SEQUENCE [LARGE SCALE GENOMIC DNA]</scope>
    <source>
        <strain evidence="1">S2_018_000_R3_119</strain>
    </source>
</reference>
<protein>
    <recommendedName>
        <fullName evidence="3">Capsid protein</fullName>
    </recommendedName>
</protein>
<evidence type="ECO:0000313" key="1">
    <source>
        <dbReference type="EMBL" id="PZO72260.1"/>
    </source>
</evidence>
<evidence type="ECO:0008006" key="3">
    <source>
        <dbReference type="Google" id="ProtNLM"/>
    </source>
</evidence>
<dbReference type="AlphaFoldDB" id="A0A2W4YQF0"/>
<accession>A0A2W4YQF0</accession>
<evidence type="ECO:0000313" key="2">
    <source>
        <dbReference type="Proteomes" id="UP000249555"/>
    </source>
</evidence>
<gene>
    <name evidence="1" type="ORF">DI640_12865</name>
</gene>